<keyword evidence="11" id="KW-0969">Cilium</keyword>
<evidence type="ECO:0000256" key="4">
    <source>
        <dbReference type="ARBA" id="ARBA00022779"/>
    </source>
</evidence>
<feature type="domain" description="MotA/TolQ/ExbB proton channel" evidence="9">
    <location>
        <begin position="101"/>
        <end position="215"/>
    </location>
</feature>
<name>A0A0P9D4M1_9BACL</name>
<evidence type="ECO:0000313" key="11">
    <source>
        <dbReference type="EMBL" id="KPV44400.1"/>
    </source>
</evidence>
<evidence type="ECO:0000259" key="10">
    <source>
        <dbReference type="Pfam" id="PF20560"/>
    </source>
</evidence>
<dbReference type="InterPro" id="IPR002898">
    <property type="entry name" value="MotA_ExbB_proton_chnl"/>
</dbReference>
<comment type="similarity">
    <text evidence="7">Belongs to the exbB/tolQ family.</text>
</comment>
<dbReference type="Pfam" id="PF20560">
    <property type="entry name" value="MotA_N"/>
    <property type="match status" value="1"/>
</dbReference>
<evidence type="ECO:0000256" key="6">
    <source>
        <dbReference type="ARBA" id="ARBA00023136"/>
    </source>
</evidence>
<keyword evidence="7" id="KW-0813">Transport</keyword>
<dbReference type="AlphaFoldDB" id="A0A0P9D4M1"/>
<reference evidence="11 12" key="1">
    <citation type="submission" date="2015-09" db="EMBL/GenBank/DDBJ databases">
        <title>Draft genome sequence of Alicyclobacillus ferrooxydans DSM 22381.</title>
        <authorList>
            <person name="Hemp J."/>
        </authorList>
    </citation>
    <scope>NUCLEOTIDE SEQUENCE [LARGE SCALE GENOMIC DNA]</scope>
    <source>
        <strain evidence="11 12">TC-34</strain>
    </source>
</reference>
<sequence>MDIATIFGITIAIASLVGGFVMDGGKIGGLYQPTALIIVFGGTIGATLTSVSLKDFFALGKYIKVSMFGKAKDPLVLIEMLVTLSAYARREGLLALEERVENLNDDFVKTNLRLVIDGIEEAMVQGIMEIEISNIESRHKRQASFFDMAGGFAPTMGIIGTVMGLIHVLGSLSDVLTLGPKIATAFTATLYGVASANVLWHPLANKLKHRNYSEGLYYEIAAEGILSIQAGESPNALRDKLISFLSRTDRSRLDKMGQRGQDQLEAQAQ</sequence>
<dbReference type="Proteomes" id="UP000050482">
    <property type="component" value="Unassembled WGS sequence"/>
</dbReference>
<organism evidence="11 12">
    <name type="scientific">Alicyclobacillus ferrooxydans</name>
    <dbReference type="NCBI Taxonomy" id="471514"/>
    <lineage>
        <taxon>Bacteria</taxon>
        <taxon>Bacillati</taxon>
        <taxon>Bacillota</taxon>
        <taxon>Bacilli</taxon>
        <taxon>Bacillales</taxon>
        <taxon>Alicyclobacillaceae</taxon>
        <taxon>Alicyclobacillus</taxon>
    </lineage>
</organism>
<feature type="transmembrane region" description="Helical" evidence="8">
    <location>
        <begin position="35"/>
        <end position="57"/>
    </location>
</feature>
<keyword evidence="11" id="KW-0966">Cell projection</keyword>
<keyword evidence="3 8" id="KW-0812">Transmembrane</keyword>
<keyword evidence="6 8" id="KW-0472">Membrane</keyword>
<dbReference type="GO" id="GO:0005886">
    <property type="term" value="C:plasma membrane"/>
    <property type="evidence" value="ECO:0007669"/>
    <property type="project" value="UniProtKB-SubCell"/>
</dbReference>
<evidence type="ECO:0000313" key="12">
    <source>
        <dbReference type="Proteomes" id="UP000050482"/>
    </source>
</evidence>
<evidence type="ECO:0000256" key="2">
    <source>
        <dbReference type="ARBA" id="ARBA00022475"/>
    </source>
</evidence>
<dbReference type="STRING" id="471514.AN477_07160"/>
<dbReference type="NCBIfam" id="NF006583">
    <property type="entry name" value="PRK09109.1"/>
    <property type="match status" value="1"/>
</dbReference>
<keyword evidence="5 8" id="KW-1133">Transmembrane helix</keyword>
<proteinExistence type="inferred from homology"/>
<dbReference type="PANTHER" id="PTHR30433">
    <property type="entry name" value="CHEMOTAXIS PROTEIN MOTA"/>
    <property type="match status" value="1"/>
</dbReference>
<keyword evidence="2" id="KW-1003">Cell membrane</keyword>
<feature type="transmembrane region" description="Helical" evidence="8">
    <location>
        <begin position="182"/>
        <end position="200"/>
    </location>
</feature>
<keyword evidence="11" id="KW-0282">Flagellum</keyword>
<accession>A0A0P9D4M1</accession>
<dbReference type="EMBL" id="LJCO01000033">
    <property type="protein sequence ID" value="KPV44400.1"/>
    <property type="molecule type" value="Genomic_DNA"/>
</dbReference>
<gene>
    <name evidence="11" type="ORF">AN477_07160</name>
</gene>
<comment type="subcellular location">
    <subcellularLocation>
        <location evidence="1">Cell membrane</location>
        <topology evidence="1">Multi-pass membrane protein</topology>
    </subcellularLocation>
    <subcellularLocation>
        <location evidence="7">Membrane</location>
        <topology evidence="7">Multi-pass membrane protein</topology>
    </subcellularLocation>
</comment>
<dbReference type="GO" id="GO:0015031">
    <property type="term" value="P:protein transport"/>
    <property type="evidence" value="ECO:0007669"/>
    <property type="project" value="UniProtKB-KW"/>
</dbReference>
<dbReference type="GO" id="GO:0071978">
    <property type="term" value="P:bacterial-type flagellum-dependent swarming motility"/>
    <property type="evidence" value="ECO:0007669"/>
    <property type="project" value="InterPro"/>
</dbReference>
<evidence type="ECO:0000256" key="1">
    <source>
        <dbReference type="ARBA" id="ARBA00004651"/>
    </source>
</evidence>
<dbReference type="InterPro" id="IPR046786">
    <property type="entry name" value="MotA_N"/>
</dbReference>
<keyword evidence="4" id="KW-0283">Flagellar rotation</keyword>
<evidence type="ECO:0000256" key="3">
    <source>
        <dbReference type="ARBA" id="ARBA00022692"/>
    </source>
</evidence>
<dbReference type="RefSeq" id="WP_054968487.1">
    <property type="nucleotide sequence ID" value="NZ_LJCO01000033.1"/>
</dbReference>
<evidence type="ECO:0000256" key="7">
    <source>
        <dbReference type="RuleBase" id="RU004057"/>
    </source>
</evidence>
<dbReference type="Pfam" id="PF01618">
    <property type="entry name" value="MotA_ExbB"/>
    <property type="match status" value="1"/>
</dbReference>
<dbReference type="PANTHER" id="PTHR30433:SF3">
    <property type="entry name" value="MOTILITY PROTEIN A"/>
    <property type="match status" value="1"/>
</dbReference>
<protein>
    <submittedName>
        <fullName evidence="11">Flagellar motor protein MotA</fullName>
    </submittedName>
</protein>
<dbReference type="GO" id="GO:0006935">
    <property type="term" value="P:chemotaxis"/>
    <property type="evidence" value="ECO:0007669"/>
    <property type="project" value="InterPro"/>
</dbReference>
<evidence type="ECO:0000259" key="9">
    <source>
        <dbReference type="Pfam" id="PF01618"/>
    </source>
</evidence>
<dbReference type="InterPro" id="IPR047055">
    <property type="entry name" value="MotA-like"/>
</dbReference>
<feature type="transmembrane region" description="Helical" evidence="8">
    <location>
        <begin position="145"/>
        <end position="170"/>
    </location>
</feature>
<keyword evidence="7" id="KW-0653">Protein transport</keyword>
<evidence type="ECO:0000256" key="5">
    <source>
        <dbReference type="ARBA" id="ARBA00022989"/>
    </source>
</evidence>
<evidence type="ECO:0000256" key="8">
    <source>
        <dbReference type="SAM" id="Phobius"/>
    </source>
</evidence>
<dbReference type="PATRIC" id="fig|471514.4.peg.3674"/>
<feature type="domain" description="Motility protein A N-terminal" evidence="10">
    <location>
        <begin position="6"/>
        <end position="91"/>
    </location>
</feature>
<dbReference type="OrthoDB" id="9806929at2"/>
<keyword evidence="12" id="KW-1185">Reference proteome</keyword>
<comment type="caution">
    <text evidence="11">The sequence shown here is derived from an EMBL/GenBank/DDBJ whole genome shotgun (WGS) entry which is preliminary data.</text>
</comment>